<comment type="caution">
    <text evidence="2">The sequence shown here is derived from an EMBL/GenBank/DDBJ whole genome shotgun (WGS) entry which is preliminary data.</text>
</comment>
<dbReference type="Proteomes" id="UP000737018">
    <property type="component" value="Unassembled WGS sequence"/>
</dbReference>
<accession>A0A8J4RJE2</accession>
<reference evidence="2" key="1">
    <citation type="submission" date="2020-03" db="EMBL/GenBank/DDBJ databases">
        <title>Castanea mollissima Vanexum genome sequencing.</title>
        <authorList>
            <person name="Staton M."/>
        </authorList>
    </citation>
    <scope>NUCLEOTIDE SEQUENCE</scope>
    <source>
        <tissue evidence="2">Leaf</tissue>
    </source>
</reference>
<feature type="compositionally biased region" description="Basic and acidic residues" evidence="1">
    <location>
        <begin position="35"/>
        <end position="47"/>
    </location>
</feature>
<feature type="region of interest" description="Disordered" evidence="1">
    <location>
        <begin position="35"/>
        <end position="89"/>
    </location>
</feature>
<evidence type="ECO:0000313" key="3">
    <source>
        <dbReference type="Proteomes" id="UP000737018"/>
    </source>
</evidence>
<name>A0A8J4RJE2_9ROSI</name>
<evidence type="ECO:0000256" key="1">
    <source>
        <dbReference type="SAM" id="MobiDB-lite"/>
    </source>
</evidence>
<feature type="compositionally biased region" description="Basic and acidic residues" evidence="1">
    <location>
        <begin position="69"/>
        <end position="89"/>
    </location>
</feature>
<proteinExistence type="predicted"/>
<evidence type="ECO:0000313" key="2">
    <source>
        <dbReference type="EMBL" id="KAF3966019.1"/>
    </source>
</evidence>
<dbReference type="EMBL" id="JRKL02001105">
    <property type="protein sequence ID" value="KAF3966019.1"/>
    <property type="molecule type" value="Genomic_DNA"/>
</dbReference>
<gene>
    <name evidence="2" type="ORF">CMV_009840</name>
</gene>
<protein>
    <submittedName>
        <fullName evidence="2">Uncharacterized protein</fullName>
    </submittedName>
</protein>
<keyword evidence="3" id="KW-1185">Reference proteome</keyword>
<sequence>MVGRCRGVCVAVEAEGEGEVGEEVVVEGGDLMKGKARESEAQSDVRPRNVNWGTGGGRRGNGRRNHGFKGQDNRPYDRQSRCNNRRGEVSNDTEVMENRGGDIGTAEQVYNNAGAEWLRVVPYNPGKTPFVVVPGMGDGLGGVSRSALFSNSEKYPASTTKPTEKALNGLSLMRRKALT</sequence>
<dbReference type="AlphaFoldDB" id="A0A8J4RJE2"/>
<organism evidence="2 3">
    <name type="scientific">Castanea mollissima</name>
    <name type="common">Chinese chestnut</name>
    <dbReference type="NCBI Taxonomy" id="60419"/>
    <lineage>
        <taxon>Eukaryota</taxon>
        <taxon>Viridiplantae</taxon>
        <taxon>Streptophyta</taxon>
        <taxon>Embryophyta</taxon>
        <taxon>Tracheophyta</taxon>
        <taxon>Spermatophyta</taxon>
        <taxon>Magnoliopsida</taxon>
        <taxon>eudicotyledons</taxon>
        <taxon>Gunneridae</taxon>
        <taxon>Pentapetalae</taxon>
        <taxon>rosids</taxon>
        <taxon>fabids</taxon>
        <taxon>Fagales</taxon>
        <taxon>Fagaceae</taxon>
        <taxon>Castanea</taxon>
    </lineage>
</organism>